<evidence type="ECO:0000313" key="3">
    <source>
        <dbReference type="Proteomes" id="UP000664303"/>
    </source>
</evidence>
<dbReference type="InterPro" id="IPR038536">
    <property type="entry name" value="Alkyl/aryl-sulf_dimr_sf"/>
</dbReference>
<accession>A0A939DHL3</accession>
<sequence>MRDPIYKHRPVAPAAARFGGERINDFILLSEGCSNSYLIETGEGGVLVNTGMGFEAPVHHANFQGLSARADQLCYVITSQGHVDHVGGVQYFRDRNPGLRYIAQAGNTEHQAYDARLQAFRARRSAFRFQEAFAADFAYYAAQGYTDINPQDRPTPDITFEERYRLQLGGLELELIAVPGAETNDSLVIWLPRQRICLTGNLFGCPFGHFPNLSTIRGDRYRDPLTCAAAAQVVLDLGAETILYGHHAPVEGAELIASELAAYRDAIHHVHEETVKGMNAGRDVHTLMREIALPPECEVGQGYGKVSWGVRAIWEYYAGWFHQQSTTELYSVPAQSVHADLVELAGADALVERASSKLANGRPEEALHLLDMVLGTEPGHAAATGLAIQAHEVLREGAGNFWLTGWLENQVKLLRGGQTEALDVE</sequence>
<dbReference type="AlphaFoldDB" id="A0A939DHL3"/>
<feature type="domain" description="Metallo-beta-lactamase" evidence="1">
    <location>
        <begin position="33"/>
        <end position="246"/>
    </location>
</feature>
<dbReference type="Proteomes" id="UP000664303">
    <property type="component" value="Unassembled WGS sequence"/>
</dbReference>
<dbReference type="InterPro" id="IPR029228">
    <property type="entry name" value="Alkyl_sulf_dimr"/>
</dbReference>
<reference evidence="2" key="1">
    <citation type="submission" date="2021-02" db="EMBL/GenBank/DDBJ databases">
        <title>PHA producing bacteria isolated from coastal sediment in Guangdong, Shenzhen.</title>
        <authorList>
            <person name="Zheng W."/>
            <person name="Yu S."/>
            <person name="Huang Y."/>
        </authorList>
    </citation>
    <scope>NUCLEOTIDE SEQUENCE</scope>
    <source>
        <strain evidence="2">TN14-10</strain>
    </source>
</reference>
<proteinExistence type="predicted"/>
<keyword evidence="3" id="KW-1185">Reference proteome</keyword>
<dbReference type="InterPro" id="IPR036866">
    <property type="entry name" value="RibonucZ/Hydroxyglut_hydro"/>
</dbReference>
<protein>
    <submittedName>
        <fullName evidence="2">MBL fold metallo-hydrolase</fullName>
    </submittedName>
</protein>
<dbReference type="SMART" id="SM00849">
    <property type="entry name" value="Lactamase_B"/>
    <property type="match status" value="1"/>
</dbReference>
<dbReference type="InterPro" id="IPR052195">
    <property type="entry name" value="Bact_Alkyl/Aryl-Sulfatase"/>
</dbReference>
<dbReference type="InterPro" id="IPR001279">
    <property type="entry name" value="Metallo-B-lactamas"/>
</dbReference>
<evidence type="ECO:0000313" key="2">
    <source>
        <dbReference type="EMBL" id="MBN7797622.1"/>
    </source>
</evidence>
<dbReference type="Pfam" id="PF14863">
    <property type="entry name" value="Alkyl_sulf_dimr"/>
    <property type="match status" value="1"/>
</dbReference>
<dbReference type="RefSeq" id="WP_206561073.1">
    <property type="nucleotide sequence ID" value="NZ_JAFKCZ010000009.1"/>
</dbReference>
<evidence type="ECO:0000259" key="1">
    <source>
        <dbReference type="SMART" id="SM00849"/>
    </source>
</evidence>
<dbReference type="SUPFAM" id="SSF56281">
    <property type="entry name" value="Metallo-hydrolase/oxidoreductase"/>
    <property type="match status" value="1"/>
</dbReference>
<dbReference type="Gene3D" id="1.25.40.880">
    <property type="entry name" value="Alkyl sulfatase, dimerisation domain"/>
    <property type="match status" value="1"/>
</dbReference>
<comment type="caution">
    <text evidence="2">The sequence shown here is derived from an EMBL/GenBank/DDBJ whole genome shotgun (WGS) entry which is preliminary data.</text>
</comment>
<gene>
    <name evidence="2" type="ORF">JYP50_13510</name>
</gene>
<dbReference type="Gene3D" id="3.60.15.30">
    <property type="entry name" value="Metallo-beta-lactamase domain"/>
    <property type="match status" value="1"/>
</dbReference>
<dbReference type="PANTHER" id="PTHR43223">
    <property type="entry name" value="ALKYL/ARYL-SULFATASE"/>
    <property type="match status" value="1"/>
</dbReference>
<name>A0A939DHL3_9GAMM</name>
<dbReference type="EMBL" id="JAFKCZ010000009">
    <property type="protein sequence ID" value="MBN7797622.1"/>
    <property type="molecule type" value="Genomic_DNA"/>
</dbReference>
<dbReference type="GO" id="GO:0046983">
    <property type="term" value="F:protein dimerization activity"/>
    <property type="evidence" value="ECO:0007669"/>
    <property type="project" value="InterPro"/>
</dbReference>
<organism evidence="2 3">
    <name type="scientific">Parahaliea mediterranea</name>
    <dbReference type="NCBI Taxonomy" id="651086"/>
    <lineage>
        <taxon>Bacteria</taxon>
        <taxon>Pseudomonadati</taxon>
        <taxon>Pseudomonadota</taxon>
        <taxon>Gammaproteobacteria</taxon>
        <taxon>Cellvibrionales</taxon>
        <taxon>Halieaceae</taxon>
        <taxon>Parahaliea</taxon>
    </lineage>
</organism>
<dbReference type="Pfam" id="PF00753">
    <property type="entry name" value="Lactamase_B"/>
    <property type="match status" value="1"/>
</dbReference>
<dbReference type="PANTHER" id="PTHR43223:SF2">
    <property type="entry name" value="METALLO-BETA-LACTAMASE DOMAIN-CONTAINING PROTEIN"/>
    <property type="match status" value="1"/>
</dbReference>